<proteinExistence type="inferred from homology"/>
<keyword evidence="3 6" id="KW-0378">Hydrolase</keyword>
<comment type="caution">
    <text evidence="9">The sequence shown here is derived from an EMBL/GenBank/DDBJ whole genome shotgun (WGS) entry which is preliminary data.</text>
</comment>
<organism evidence="9 10">
    <name type="scientific">Rehaibacterium terrae</name>
    <dbReference type="NCBI Taxonomy" id="1341696"/>
    <lineage>
        <taxon>Bacteria</taxon>
        <taxon>Pseudomonadati</taxon>
        <taxon>Pseudomonadota</taxon>
        <taxon>Gammaproteobacteria</taxon>
        <taxon>Lysobacterales</taxon>
        <taxon>Lysobacteraceae</taxon>
        <taxon>Rehaibacterium</taxon>
    </lineage>
</organism>
<name>A0A7W7XZX5_9GAMM</name>
<dbReference type="PROSITE" id="PS51257">
    <property type="entry name" value="PROKAR_LIPOPROTEIN"/>
    <property type="match status" value="1"/>
</dbReference>
<protein>
    <submittedName>
        <fullName evidence="9">Putative Zn-dependent protease</fullName>
    </submittedName>
</protein>
<dbReference type="GO" id="GO:0004222">
    <property type="term" value="F:metalloendopeptidase activity"/>
    <property type="evidence" value="ECO:0007669"/>
    <property type="project" value="InterPro"/>
</dbReference>
<dbReference type="Gene3D" id="3.30.2010.10">
    <property type="entry name" value="Metalloproteases ('zincins'), catalytic domain"/>
    <property type="match status" value="1"/>
</dbReference>
<dbReference type="GO" id="GO:0016020">
    <property type="term" value="C:membrane"/>
    <property type="evidence" value="ECO:0007669"/>
    <property type="project" value="TreeGrafter"/>
</dbReference>
<dbReference type="EMBL" id="JACHHX010000008">
    <property type="protein sequence ID" value="MBB5015551.1"/>
    <property type="molecule type" value="Genomic_DNA"/>
</dbReference>
<dbReference type="GO" id="GO:0046872">
    <property type="term" value="F:metal ion binding"/>
    <property type="evidence" value="ECO:0007669"/>
    <property type="project" value="UniProtKB-KW"/>
</dbReference>
<keyword evidence="1 6" id="KW-0645">Protease</keyword>
<reference evidence="9 10" key="1">
    <citation type="submission" date="2020-08" db="EMBL/GenBank/DDBJ databases">
        <title>Genomic Encyclopedia of Type Strains, Phase IV (KMG-IV): sequencing the most valuable type-strain genomes for metagenomic binning, comparative biology and taxonomic classification.</title>
        <authorList>
            <person name="Goeker M."/>
        </authorList>
    </citation>
    <scope>NUCLEOTIDE SEQUENCE [LARGE SCALE GENOMIC DNA]</scope>
    <source>
        <strain evidence="9 10">DSM 25897</strain>
    </source>
</reference>
<dbReference type="GO" id="GO:0051603">
    <property type="term" value="P:proteolysis involved in protein catabolic process"/>
    <property type="evidence" value="ECO:0007669"/>
    <property type="project" value="TreeGrafter"/>
</dbReference>
<comment type="similarity">
    <text evidence="6">Belongs to the peptidase M48 family.</text>
</comment>
<evidence type="ECO:0000256" key="7">
    <source>
        <dbReference type="SAM" id="SignalP"/>
    </source>
</evidence>
<evidence type="ECO:0000259" key="8">
    <source>
        <dbReference type="Pfam" id="PF01435"/>
    </source>
</evidence>
<keyword evidence="4 6" id="KW-0862">Zinc</keyword>
<dbReference type="RefSeq" id="WP_183948234.1">
    <property type="nucleotide sequence ID" value="NZ_JACHHX010000008.1"/>
</dbReference>
<accession>A0A7W7XZX5</accession>
<evidence type="ECO:0000256" key="3">
    <source>
        <dbReference type="ARBA" id="ARBA00022801"/>
    </source>
</evidence>
<evidence type="ECO:0000313" key="9">
    <source>
        <dbReference type="EMBL" id="MBB5015551.1"/>
    </source>
</evidence>
<evidence type="ECO:0000256" key="1">
    <source>
        <dbReference type="ARBA" id="ARBA00022670"/>
    </source>
</evidence>
<keyword evidence="7" id="KW-0732">Signal</keyword>
<evidence type="ECO:0000256" key="5">
    <source>
        <dbReference type="ARBA" id="ARBA00023049"/>
    </source>
</evidence>
<gene>
    <name evidence="9" type="ORF">HNQ58_001455</name>
</gene>
<dbReference type="AlphaFoldDB" id="A0A7W7XZX5"/>
<dbReference type="PANTHER" id="PTHR22726:SF24">
    <property type="entry name" value="M48 FAMILY METALLOPEPTIDASE"/>
    <property type="match status" value="1"/>
</dbReference>
<dbReference type="InterPro" id="IPR001915">
    <property type="entry name" value="Peptidase_M48"/>
</dbReference>
<keyword evidence="2" id="KW-0479">Metal-binding</keyword>
<dbReference type="Proteomes" id="UP000519004">
    <property type="component" value="Unassembled WGS sequence"/>
</dbReference>
<evidence type="ECO:0000256" key="6">
    <source>
        <dbReference type="RuleBase" id="RU003983"/>
    </source>
</evidence>
<evidence type="ECO:0000313" key="10">
    <source>
        <dbReference type="Proteomes" id="UP000519004"/>
    </source>
</evidence>
<keyword evidence="10" id="KW-1185">Reference proteome</keyword>
<keyword evidence="5 6" id="KW-0482">Metalloprotease</keyword>
<dbReference type="CDD" id="cd07331">
    <property type="entry name" value="M48C_Oma1_like"/>
    <property type="match status" value="1"/>
</dbReference>
<dbReference type="PANTHER" id="PTHR22726">
    <property type="entry name" value="METALLOENDOPEPTIDASE OMA1"/>
    <property type="match status" value="1"/>
</dbReference>
<dbReference type="Pfam" id="PF01435">
    <property type="entry name" value="Peptidase_M48"/>
    <property type="match status" value="1"/>
</dbReference>
<comment type="cofactor">
    <cofactor evidence="6">
        <name>Zn(2+)</name>
        <dbReference type="ChEBI" id="CHEBI:29105"/>
    </cofactor>
    <text evidence="6">Binds 1 zinc ion per subunit.</text>
</comment>
<feature type="chain" id="PRO_5030887978" evidence="7">
    <location>
        <begin position="20"/>
        <end position="265"/>
    </location>
</feature>
<evidence type="ECO:0000256" key="2">
    <source>
        <dbReference type="ARBA" id="ARBA00022723"/>
    </source>
</evidence>
<dbReference type="InterPro" id="IPR051156">
    <property type="entry name" value="Mito/Outer_Membr_Metalloprot"/>
</dbReference>
<feature type="signal peptide" evidence="7">
    <location>
        <begin position="1"/>
        <end position="19"/>
    </location>
</feature>
<feature type="domain" description="Peptidase M48" evidence="8">
    <location>
        <begin position="56"/>
        <end position="244"/>
    </location>
</feature>
<evidence type="ECO:0000256" key="4">
    <source>
        <dbReference type="ARBA" id="ARBA00022833"/>
    </source>
</evidence>
<sequence length="265" mass="28441">MRALSVLAIALFTVACATAPSGRSQLLLVSDSQMQQMGIAAFEQMKAKDKLAGDARQQAYVRCVTDHLVRALPAEWQRLPWETQLFEDATPNAFALPGGKIGVNTGMLRVATDQHQLAAVLGHEVGHVVFRHANERVSRSALAETGVSVVGAYAGTRGSPESTRTLMGLLGAGVQVGVLLPFSREQEREADVYGQELMARAGFDPAAAVTLWRNMQALGNAGRPPQLLSTHPDPGNRVQRLAERAPELAPVYQRARAAGRDPKCG</sequence>